<keyword evidence="1" id="KW-0456">Lyase</keyword>
<dbReference type="AlphaFoldDB" id="A0AAW9DRE6"/>
<dbReference type="EMBL" id="JAWXYB010000018">
    <property type="protein sequence ID" value="MDX5930963.1"/>
    <property type="molecule type" value="Genomic_DNA"/>
</dbReference>
<dbReference type="Pfam" id="PF10415">
    <property type="entry name" value="FumaraseC_C"/>
    <property type="match status" value="1"/>
</dbReference>
<dbReference type="GO" id="GO:0005829">
    <property type="term" value="C:cytosol"/>
    <property type="evidence" value="ECO:0007669"/>
    <property type="project" value="TreeGrafter"/>
</dbReference>
<feature type="domain" description="Fumarate lyase N-terminal" evidence="2">
    <location>
        <begin position="7"/>
        <end position="337"/>
    </location>
</feature>
<dbReference type="GO" id="GO:0008797">
    <property type="term" value="F:aspartate ammonia-lyase activity"/>
    <property type="evidence" value="ECO:0007669"/>
    <property type="project" value="TreeGrafter"/>
</dbReference>
<dbReference type="InterPro" id="IPR020557">
    <property type="entry name" value="Fumarate_lyase_CS"/>
</dbReference>
<evidence type="ECO:0000259" key="2">
    <source>
        <dbReference type="Pfam" id="PF00206"/>
    </source>
</evidence>
<dbReference type="FunFam" id="1.20.200.10:FF:000001">
    <property type="entry name" value="Fumarate hydratase, mitochondrial"/>
    <property type="match status" value="1"/>
</dbReference>
<dbReference type="Gene3D" id="1.20.200.10">
    <property type="entry name" value="Fumarase/aspartase (Central domain)"/>
    <property type="match status" value="1"/>
</dbReference>
<dbReference type="FunFam" id="1.10.275.10:FF:000001">
    <property type="entry name" value="Fumarate hydratase, mitochondrial"/>
    <property type="match status" value="1"/>
</dbReference>
<dbReference type="SUPFAM" id="SSF48557">
    <property type="entry name" value="L-aspartase-like"/>
    <property type="match status" value="1"/>
</dbReference>
<dbReference type="PROSITE" id="PS00163">
    <property type="entry name" value="FUMARATE_LYASES"/>
    <property type="match status" value="1"/>
</dbReference>
<name>A0AAW9DRE6_ACIAO</name>
<sequence length="464" mass="49527">MDHDSLGPIEVPDDVYWGASTARALRNFPISELTIGQHHHLLVAFAMVKTAAARANARLGKLDPAIAEAIDKAGREIIEGKWHDQFPVDVIQGGAGTSTNMNMNEVLANRASELLGGVRGDFRVHPNDHVNMSQSTNDAYPTAVRLAVLLGKDALSARLDQLATSFERKSGEFADVIKLGRTEMQDAVPMTLGQEFGAFASTIREDIQRLDEAARLLTEINLGGTAIGTRINADPAYGPFAIDSLAHLSGIPFVQSANLLEASWDMGGFIMFSAVLKRIATKLSKIANDLRLLSSGPRGGFGEISLPALQPGSSIMPGKVNPVIPEMITIVCYQVIGHDVAITLAAEAGQLQLNAFEPLIAHNTLDSMKMIRNAVEVFATLCVDGIQANPANCLKHLEASTATVTALVPYIGYERASALAKIALATGRTVRELAAEALPGADLDRILDARNLVGEVVRTQSALT</sequence>
<dbReference type="InterPro" id="IPR000362">
    <property type="entry name" value="Fumarate_lyase_fam"/>
</dbReference>
<evidence type="ECO:0000313" key="5">
    <source>
        <dbReference type="Proteomes" id="UP001279553"/>
    </source>
</evidence>
<dbReference type="GO" id="GO:0006099">
    <property type="term" value="P:tricarboxylic acid cycle"/>
    <property type="evidence" value="ECO:0007669"/>
    <property type="project" value="InterPro"/>
</dbReference>
<dbReference type="InterPro" id="IPR018951">
    <property type="entry name" value="Fumarase_C_C"/>
</dbReference>
<evidence type="ECO:0000313" key="4">
    <source>
        <dbReference type="EMBL" id="MDX5930963.1"/>
    </source>
</evidence>
<evidence type="ECO:0000256" key="1">
    <source>
        <dbReference type="ARBA" id="ARBA00023239"/>
    </source>
</evidence>
<dbReference type="RefSeq" id="WP_319613887.1">
    <property type="nucleotide sequence ID" value="NZ_JAWXYB010000018.1"/>
</dbReference>
<dbReference type="Gene3D" id="1.10.275.10">
    <property type="entry name" value="Fumarase/aspartase (N-terminal domain)"/>
    <property type="match status" value="1"/>
</dbReference>
<comment type="caution">
    <text evidence="4">The sequence shown here is derived from an EMBL/GenBank/DDBJ whole genome shotgun (WGS) entry which is preliminary data.</text>
</comment>
<keyword evidence="5" id="KW-1185">Reference proteome</keyword>
<dbReference type="InterPro" id="IPR024083">
    <property type="entry name" value="Fumarase/histidase_N"/>
</dbReference>
<dbReference type="CDD" id="cd01357">
    <property type="entry name" value="Aspartase"/>
    <property type="match status" value="1"/>
</dbReference>
<organism evidence="4 5">
    <name type="scientific">Acidiphilium acidophilum</name>
    <name type="common">Thiobacillus acidophilus</name>
    <dbReference type="NCBI Taxonomy" id="76588"/>
    <lineage>
        <taxon>Bacteria</taxon>
        <taxon>Pseudomonadati</taxon>
        <taxon>Pseudomonadota</taxon>
        <taxon>Alphaproteobacteria</taxon>
        <taxon>Acetobacterales</taxon>
        <taxon>Acidocellaceae</taxon>
        <taxon>Acidiphilium</taxon>
    </lineage>
</organism>
<dbReference type="InterPro" id="IPR008948">
    <property type="entry name" value="L-Aspartase-like"/>
</dbReference>
<accession>A0AAW9DRE6</accession>
<dbReference type="PANTHER" id="PTHR42696">
    <property type="entry name" value="ASPARTATE AMMONIA-LYASE"/>
    <property type="match status" value="1"/>
</dbReference>
<dbReference type="NCBIfam" id="NF008909">
    <property type="entry name" value="PRK12273.1"/>
    <property type="match status" value="1"/>
</dbReference>
<dbReference type="GO" id="GO:0006531">
    <property type="term" value="P:aspartate metabolic process"/>
    <property type="evidence" value="ECO:0007669"/>
    <property type="project" value="TreeGrafter"/>
</dbReference>
<reference evidence="4 5" key="1">
    <citation type="submission" date="2023-11" db="EMBL/GenBank/DDBJ databases">
        <title>MicrobeMod: A computational toolkit for identifying prokaryotic methylation and restriction-modification with nanopore sequencing.</title>
        <authorList>
            <person name="Crits-Christoph A."/>
            <person name="Kang S.C."/>
            <person name="Lee H."/>
            <person name="Ostrov N."/>
        </authorList>
    </citation>
    <scope>NUCLEOTIDE SEQUENCE [LARGE SCALE GENOMIC DNA]</scope>
    <source>
        <strain evidence="4 5">DSMZ 700</strain>
    </source>
</reference>
<gene>
    <name evidence="4" type="ORF">SIL87_09330</name>
</gene>
<dbReference type="Gene3D" id="1.10.40.30">
    <property type="entry name" value="Fumarase/aspartase (C-terminal domain)"/>
    <property type="match status" value="1"/>
</dbReference>
<evidence type="ECO:0000259" key="3">
    <source>
        <dbReference type="Pfam" id="PF10415"/>
    </source>
</evidence>
<dbReference type="Pfam" id="PF00206">
    <property type="entry name" value="Lyase_1"/>
    <property type="match status" value="1"/>
</dbReference>
<protein>
    <submittedName>
        <fullName evidence="4">Aspartate ammonia-lyase</fullName>
    </submittedName>
</protein>
<dbReference type="Proteomes" id="UP001279553">
    <property type="component" value="Unassembled WGS sequence"/>
</dbReference>
<dbReference type="PRINTS" id="PR00149">
    <property type="entry name" value="FUMRATELYASE"/>
</dbReference>
<proteinExistence type="predicted"/>
<dbReference type="PRINTS" id="PR00145">
    <property type="entry name" value="ARGSUCLYASE"/>
</dbReference>
<dbReference type="InterPro" id="IPR022761">
    <property type="entry name" value="Fumarate_lyase_N"/>
</dbReference>
<dbReference type="PANTHER" id="PTHR42696:SF2">
    <property type="entry name" value="ASPARTATE AMMONIA-LYASE"/>
    <property type="match status" value="1"/>
</dbReference>
<dbReference type="InterPro" id="IPR051546">
    <property type="entry name" value="Aspartate_Ammonia-Lyase"/>
</dbReference>
<feature type="domain" description="Fumarase C C-terminal" evidence="3">
    <location>
        <begin position="404"/>
        <end position="453"/>
    </location>
</feature>